<reference evidence="2 3" key="1">
    <citation type="submission" date="2019-06" db="EMBL/GenBank/DDBJ databases">
        <title>Sulfurimonas gotlandica sp. nov., a chemoautotrophic and psychrotolerant epsilonproteobacterium isolated from a pelagic redoxcline, and an emended description of the genus Sulfurimonas.</title>
        <authorList>
            <person name="Wang S."/>
            <person name="Jiang L."/>
            <person name="Shao Z."/>
        </authorList>
    </citation>
    <scope>NUCLEOTIDE SEQUENCE [LARGE SCALE GENOMIC DNA]</scope>
    <source>
        <strain evidence="2 3">B2</strain>
    </source>
</reference>
<sequence length="320" mass="37319">MKSVSELTDFYYKKLHPTLKDLEQDRKKVKKRVITIGVIYTLIAALLFFSLFEYMNIEFIIFSLVGYVALGGIVYRFLISDYRNHFKEKVIRPLIEEIDNSFRYIPDLHVASEYFNRSFLFPSPDRYSGNDLVKGKIDGVDLTFSDVHAEKEHRDSKGRRSYSTIFKGLFIISDFHKNFNGKTVVLPDTAQSTFGDLVGSFLQANNFSRSGDLVKMDSPEFEKEFVVYGSDQIEARYILTHTLMEKILHYRKHSGHPVYVSFRGRNIYMAIEYNKDLFEPSIFNSLLDYKIAMEYIKTLHLSIGIVEELKLNQKLWSKHG</sequence>
<accession>A0A7M1AW05</accession>
<dbReference type="AlphaFoldDB" id="A0A7M1AW05"/>
<keyword evidence="1" id="KW-0472">Membrane</keyword>
<dbReference type="EMBL" id="CP041165">
    <property type="protein sequence ID" value="QOP41629.1"/>
    <property type="molecule type" value="Genomic_DNA"/>
</dbReference>
<organism evidence="2 3">
    <name type="scientific">Sulfurimonas marina</name>
    <dbReference type="NCBI Taxonomy" id="2590551"/>
    <lineage>
        <taxon>Bacteria</taxon>
        <taxon>Pseudomonadati</taxon>
        <taxon>Campylobacterota</taxon>
        <taxon>Epsilonproteobacteria</taxon>
        <taxon>Campylobacterales</taxon>
        <taxon>Sulfurimonadaceae</taxon>
        <taxon>Sulfurimonas</taxon>
    </lineage>
</organism>
<dbReference type="KEGG" id="smax:FJR03_07660"/>
<dbReference type="Pfam" id="PF11335">
    <property type="entry name" value="DUF3137"/>
    <property type="match status" value="1"/>
</dbReference>
<keyword evidence="1" id="KW-1133">Transmembrane helix</keyword>
<proteinExistence type="predicted"/>
<keyword evidence="3" id="KW-1185">Reference proteome</keyword>
<keyword evidence="1" id="KW-0812">Transmembrane</keyword>
<feature type="transmembrane region" description="Helical" evidence="1">
    <location>
        <begin position="57"/>
        <end position="79"/>
    </location>
</feature>
<dbReference type="RefSeq" id="WP_193112947.1">
    <property type="nucleotide sequence ID" value="NZ_CP041165.1"/>
</dbReference>
<protein>
    <submittedName>
        <fullName evidence="2">DUF3137 domain-containing protein</fullName>
    </submittedName>
</protein>
<name>A0A7M1AW05_9BACT</name>
<evidence type="ECO:0000256" key="1">
    <source>
        <dbReference type="SAM" id="Phobius"/>
    </source>
</evidence>
<dbReference type="Proteomes" id="UP000593910">
    <property type="component" value="Chromosome"/>
</dbReference>
<feature type="transmembrane region" description="Helical" evidence="1">
    <location>
        <begin position="33"/>
        <end position="51"/>
    </location>
</feature>
<dbReference type="InterPro" id="IPR021484">
    <property type="entry name" value="DUF3137"/>
</dbReference>
<gene>
    <name evidence="2" type="ORF">FJR03_07660</name>
</gene>
<evidence type="ECO:0000313" key="2">
    <source>
        <dbReference type="EMBL" id="QOP41629.1"/>
    </source>
</evidence>
<evidence type="ECO:0000313" key="3">
    <source>
        <dbReference type="Proteomes" id="UP000593910"/>
    </source>
</evidence>